<dbReference type="RefSeq" id="WP_120977747.1">
    <property type="nucleotide sequence ID" value="NZ_RBZM01000006.1"/>
</dbReference>
<dbReference type="Gene3D" id="1.10.3020.10">
    <property type="entry name" value="alpha-amino acid ester hydrolase ( Helical cap domain)"/>
    <property type="match status" value="1"/>
</dbReference>
<organism evidence="3 4">
    <name type="scientific">Cohnella endophytica</name>
    <dbReference type="NCBI Taxonomy" id="2419778"/>
    <lineage>
        <taxon>Bacteria</taxon>
        <taxon>Bacillati</taxon>
        <taxon>Bacillota</taxon>
        <taxon>Bacilli</taxon>
        <taxon>Bacillales</taxon>
        <taxon>Paenibacillaceae</taxon>
        <taxon>Cohnella</taxon>
    </lineage>
</organism>
<dbReference type="EMBL" id="RBZM01000006">
    <property type="protein sequence ID" value="RKP53003.1"/>
    <property type="molecule type" value="Genomic_DNA"/>
</dbReference>
<dbReference type="InterPro" id="IPR000383">
    <property type="entry name" value="Xaa-Pro-like_dom"/>
</dbReference>
<dbReference type="NCBIfam" id="TIGR00976">
    <property type="entry name" value="CocE_NonD"/>
    <property type="match status" value="1"/>
</dbReference>
<dbReference type="InterPro" id="IPR029058">
    <property type="entry name" value="AB_hydrolase_fold"/>
</dbReference>
<protein>
    <submittedName>
        <fullName evidence="3">CocE/NonD family hydrolase</fullName>
    </submittedName>
</protein>
<dbReference type="GO" id="GO:0008239">
    <property type="term" value="F:dipeptidyl-peptidase activity"/>
    <property type="evidence" value="ECO:0007669"/>
    <property type="project" value="InterPro"/>
</dbReference>
<proteinExistence type="predicted"/>
<dbReference type="SUPFAM" id="SSF53474">
    <property type="entry name" value="alpha/beta-Hydrolases"/>
    <property type="match status" value="1"/>
</dbReference>
<reference evidence="3 4" key="1">
    <citation type="submission" date="2018-10" db="EMBL/GenBank/DDBJ databases">
        <title>Cohnella sp. M2MS4P-1, whole genome shotgun sequence.</title>
        <authorList>
            <person name="Tuo L."/>
        </authorList>
    </citation>
    <scope>NUCLEOTIDE SEQUENCE [LARGE SCALE GENOMIC DNA]</scope>
    <source>
        <strain evidence="3 4">M2MS4P-1</strain>
    </source>
</reference>
<dbReference type="Gene3D" id="3.40.50.1820">
    <property type="entry name" value="alpha/beta hydrolase"/>
    <property type="match status" value="1"/>
</dbReference>
<dbReference type="Pfam" id="PF08530">
    <property type="entry name" value="PepX_C"/>
    <property type="match status" value="1"/>
</dbReference>
<evidence type="ECO:0000313" key="4">
    <source>
        <dbReference type="Proteomes" id="UP000282076"/>
    </source>
</evidence>
<dbReference type="SUPFAM" id="SSF49785">
    <property type="entry name" value="Galactose-binding domain-like"/>
    <property type="match status" value="1"/>
</dbReference>
<dbReference type="InterPro" id="IPR005674">
    <property type="entry name" value="CocE/Ser_esterase"/>
</dbReference>
<dbReference type="Gene3D" id="2.60.120.260">
    <property type="entry name" value="Galactose-binding domain-like"/>
    <property type="match status" value="1"/>
</dbReference>
<accession>A0A494XZM9</accession>
<gene>
    <name evidence="3" type="ORF">D7Z26_14780</name>
</gene>
<keyword evidence="4" id="KW-1185">Reference proteome</keyword>
<dbReference type="SMART" id="SM00939">
    <property type="entry name" value="PepX_C"/>
    <property type="match status" value="1"/>
</dbReference>
<comment type="caution">
    <text evidence="3">The sequence shown here is derived from an EMBL/GenBank/DDBJ whole genome shotgun (WGS) entry which is preliminary data.</text>
</comment>
<dbReference type="Pfam" id="PF02129">
    <property type="entry name" value="Peptidase_S15"/>
    <property type="match status" value="1"/>
</dbReference>
<keyword evidence="1 3" id="KW-0378">Hydrolase</keyword>
<evidence type="ECO:0000259" key="2">
    <source>
        <dbReference type="SMART" id="SM00939"/>
    </source>
</evidence>
<dbReference type="OrthoDB" id="319764at2"/>
<sequence length="559" mass="62199">MNEPGEINVSGFMVEMRDGVRLKTHVWLPRGEGPWSVVFLRNPYVDGGEIHDPDLMKLVHNGYAVVCQECRGRGASEGEWEPFVNERSDGLDTLNWILGQPWQDGNIGLYGGSYLSFNQWVLADELPPEVKTLYISVLGTDQNGFIYMNGMFRHDIYTNWATSNAGVDWGGRDPAEVAAEAYRYRPQVEMDEKLLGKRLDWYRDFLANPGSGDPLWQEGLWEELHSIPSKVNVPVCMAAGWFDIALDAMFRSFAQLRPEIRERSRLVVGPWVHSLIPYGDLAFPNGEVEGPNGGTRAVLEWFDYTLKGKPYPDKLGVVHAYTIGSGQWTTWSEWPPRHETVSCFLNAEGGLDPTREKREWSISFPYDPADPVETAGGSGLLSVYGDSPYLPKAASVLQPEPGYRADVVTFLSEPLARNLSIAGRISVVLFVSSTAEDTAFTVKISEVHPSGEAYNIADGITSLAYRNGSSTAIAYEPGKIERIDIELWPIAWRLGSGSRIRLDVSSSNFPAYHVHPNLAGNWAEQGEIRTAVQTLYWGDRYEASVELPVVAKASNLVDS</sequence>
<evidence type="ECO:0000256" key="1">
    <source>
        <dbReference type="ARBA" id="ARBA00022801"/>
    </source>
</evidence>
<dbReference type="InterPro" id="IPR008979">
    <property type="entry name" value="Galactose-bd-like_sf"/>
</dbReference>
<dbReference type="InterPro" id="IPR013736">
    <property type="entry name" value="Xaa-Pro_dipept_C"/>
</dbReference>
<feature type="domain" description="Xaa-Pro dipeptidyl-peptidase C-terminal" evidence="2">
    <location>
        <begin position="299"/>
        <end position="546"/>
    </location>
</feature>
<dbReference type="Proteomes" id="UP000282076">
    <property type="component" value="Unassembled WGS sequence"/>
</dbReference>
<evidence type="ECO:0000313" key="3">
    <source>
        <dbReference type="EMBL" id="RKP53003.1"/>
    </source>
</evidence>
<dbReference type="AlphaFoldDB" id="A0A494XZM9"/>
<name>A0A494XZM9_9BACL</name>